<accession>A0A9X4IBB4</accession>
<reference evidence="2" key="2">
    <citation type="submission" date="2024-02" db="EMBL/GenBank/DDBJ databases">
        <title>Neisseria leonii sp. nov.</title>
        <authorList>
            <person name="Boutroux M."/>
            <person name="Favre-Rochex S."/>
            <person name="Gorgette O."/>
            <person name="Touak G."/>
            <person name="Muhle E."/>
            <person name="Chesneau O."/>
            <person name="Clermont D."/>
            <person name="Rahi P."/>
        </authorList>
    </citation>
    <scope>NUCLEOTIDE SEQUENCE</scope>
    <source>
        <strain evidence="2">51.81</strain>
    </source>
</reference>
<dbReference type="EMBL" id="CP146598">
    <property type="protein sequence ID" value="WWY03099.1"/>
    <property type="molecule type" value="Genomic_DNA"/>
</dbReference>
<evidence type="ECO:0000313" key="2">
    <source>
        <dbReference type="EMBL" id="WWY03099.1"/>
    </source>
</evidence>
<sequence>MTNTVSPVSLITSAFRLTGSLTAVKDGNGDIAVFSEKARALLLQGNTIKINLEAHHNSLNAALGFVLPPGTAVDTRLMRMRLKRGKDYRVGGFTVQPDR</sequence>
<dbReference type="RefSeq" id="WP_274585345.1">
    <property type="nucleotide sequence ID" value="NZ_CP146598.1"/>
</dbReference>
<dbReference type="Proteomes" id="UP001149607">
    <property type="component" value="Chromosome"/>
</dbReference>
<gene>
    <name evidence="1" type="ORF">ORY91_001660</name>
    <name evidence="2" type="ORF">V9W64_10535</name>
</gene>
<dbReference type="AlphaFoldDB" id="A0A9X4IBB4"/>
<reference evidence="1" key="1">
    <citation type="submission" date="2022-10" db="EMBL/GenBank/DDBJ databases">
        <authorList>
            <person name="Boutroux M."/>
        </authorList>
    </citation>
    <scope>NUCLEOTIDE SEQUENCE</scope>
    <source>
        <strain evidence="1">51.81</strain>
    </source>
</reference>
<evidence type="ECO:0000313" key="1">
    <source>
        <dbReference type="EMBL" id="MDD9328240.1"/>
    </source>
</evidence>
<evidence type="ECO:0000313" key="3">
    <source>
        <dbReference type="Proteomes" id="UP001149607"/>
    </source>
</evidence>
<dbReference type="EMBL" id="JAPQFL010000005">
    <property type="protein sequence ID" value="MDD9328240.1"/>
    <property type="molecule type" value="Genomic_DNA"/>
</dbReference>
<proteinExistence type="predicted"/>
<keyword evidence="3" id="KW-1185">Reference proteome</keyword>
<organism evidence="1">
    <name type="scientific">Neisseria leonii</name>
    <dbReference type="NCBI Taxonomy" id="2995413"/>
    <lineage>
        <taxon>Bacteria</taxon>
        <taxon>Pseudomonadati</taxon>
        <taxon>Pseudomonadota</taxon>
        <taxon>Betaproteobacteria</taxon>
        <taxon>Neisseriales</taxon>
        <taxon>Neisseriaceae</taxon>
        <taxon>Neisseria</taxon>
    </lineage>
</organism>
<name>A0A9X4IBB4_9NEIS</name>
<protein>
    <submittedName>
        <fullName evidence="1">Uncharacterized protein</fullName>
    </submittedName>
</protein>